<reference evidence="2" key="2">
    <citation type="journal article" date="2023" name="Science">
        <title>Genomic signatures of disease resistance in endangered staghorn corals.</title>
        <authorList>
            <person name="Vollmer S.V."/>
            <person name="Selwyn J.D."/>
            <person name="Despard B.A."/>
            <person name="Roesel C.L."/>
        </authorList>
    </citation>
    <scope>NUCLEOTIDE SEQUENCE</scope>
    <source>
        <strain evidence="2">K2</strain>
    </source>
</reference>
<organism evidence="2 3">
    <name type="scientific">Acropora cervicornis</name>
    <name type="common">Staghorn coral</name>
    <dbReference type="NCBI Taxonomy" id="6130"/>
    <lineage>
        <taxon>Eukaryota</taxon>
        <taxon>Metazoa</taxon>
        <taxon>Cnidaria</taxon>
        <taxon>Anthozoa</taxon>
        <taxon>Hexacorallia</taxon>
        <taxon>Scleractinia</taxon>
        <taxon>Astrocoeniina</taxon>
        <taxon>Acroporidae</taxon>
        <taxon>Acropora</taxon>
    </lineage>
</organism>
<evidence type="ECO:0000256" key="1">
    <source>
        <dbReference type="SAM" id="MobiDB-lite"/>
    </source>
</evidence>
<keyword evidence="3" id="KW-1185">Reference proteome</keyword>
<feature type="region of interest" description="Disordered" evidence="1">
    <location>
        <begin position="113"/>
        <end position="132"/>
    </location>
</feature>
<name>A0AAD9QUR5_ACRCE</name>
<feature type="non-terminal residue" evidence="2">
    <location>
        <position position="132"/>
    </location>
</feature>
<reference evidence="2" key="1">
    <citation type="journal article" date="2023" name="G3 (Bethesda)">
        <title>Whole genome assembly and annotation of the endangered Caribbean coral Acropora cervicornis.</title>
        <authorList>
            <person name="Selwyn J.D."/>
            <person name="Vollmer S.V."/>
        </authorList>
    </citation>
    <scope>NUCLEOTIDE SEQUENCE</scope>
    <source>
        <strain evidence="2">K2</strain>
    </source>
</reference>
<evidence type="ECO:0000313" key="2">
    <source>
        <dbReference type="EMBL" id="KAK2567743.1"/>
    </source>
</evidence>
<dbReference type="Proteomes" id="UP001249851">
    <property type="component" value="Unassembled WGS sequence"/>
</dbReference>
<feature type="compositionally biased region" description="Basic and acidic residues" evidence="1">
    <location>
        <begin position="123"/>
        <end position="132"/>
    </location>
</feature>
<dbReference type="AlphaFoldDB" id="A0AAD9QUR5"/>
<sequence>EWSEAHDIQLCRQIVVTNPASTKRKTSERKRLWETIAQNLEKINSKKFKTSLSECSMRERSELAVLLEELREERRWQRRSNFNNENNQRKIKRRPKILDQKPCKNCLKLRRGSQNKIPMARPKRVEEQEQTL</sequence>
<proteinExistence type="predicted"/>
<protein>
    <submittedName>
        <fullName evidence="2">Uncharacterized protein</fullName>
    </submittedName>
</protein>
<gene>
    <name evidence="2" type="ORF">P5673_007609</name>
</gene>
<dbReference type="EMBL" id="JARQWQ010000013">
    <property type="protein sequence ID" value="KAK2567743.1"/>
    <property type="molecule type" value="Genomic_DNA"/>
</dbReference>
<comment type="caution">
    <text evidence="2">The sequence shown here is derived from an EMBL/GenBank/DDBJ whole genome shotgun (WGS) entry which is preliminary data.</text>
</comment>
<accession>A0AAD9QUR5</accession>
<evidence type="ECO:0000313" key="3">
    <source>
        <dbReference type="Proteomes" id="UP001249851"/>
    </source>
</evidence>